<evidence type="ECO:0000259" key="1">
    <source>
        <dbReference type="Pfam" id="PF25517"/>
    </source>
</evidence>
<dbReference type="InterPro" id="IPR057652">
    <property type="entry name" value="DSRM_RDM1"/>
</dbReference>
<gene>
    <name evidence="2" type="primary">rdm1</name>
    <name evidence="2" type="ORF">GWK47_010490</name>
</gene>
<sequence>MRQFSPHWSKVVLLEREIDNEQKDLMRYVCLVRVRMPMEGLCSEGLGVSECPCNPQSPHARAESIKCARRFAFNSAMKAAFAKFIIIRLRNGKVMAEVDTTQADPQIYNPAWDNPLVKVIDIDHDPEEEDSDEEFALLEDIDEDELEALLDATLSKDS</sequence>
<dbReference type="OrthoDB" id="6287754at2759"/>
<keyword evidence="3" id="KW-1185">Reference proteome</keyword>
<comment type="caution">
    <text evidence="2">The sequence shown here is derived from an EMBL/GenBank/DDBJ whole genome shotgun (WGS) entry which is preliminary data.</text>
</comment>
<dbReference type="SUPFAM" id="SSF54768">
    <property type="entry name" value="dsRNA-binding domain-like"/>
    <property type="match status" value="1"/>
</dbReference>
<feature type="domain" description="DM1" evidence="1">
    <location>
        <begin position="17"/>
        <end position="83"/>
    </location>
</feature>
<dbReference type="PANTHER" id="PTHR31164">
    <property type="entry name" value="RAD52 MOTIF-CONTAINING PROTEIN 1"/>
    <property type="match status" value="1"/>
</dbReference>
<proteinExistence type="predicted"/>
<protein>
    <submittedName>
        <fullName evidence="2">RAD52 motif-containing protein 1</fullName>
    </submittedName>
</protein>
<evidence type="ECO:0000313" key="2">
    <source>
        <dbReference type="EMBL" id="KAG0716075.1"/>
    </source>
</evidence>
<dbReference type="Proteomes" id="UP000770661">
    <property type="component" value="Unassembled WGS sequence"/>
</dbReference>
<dbReference type="InterPro" id="IPR040224">
    <property type="entry name" value="RDM1"/>
</dbReference>
<reference evidence="2" key="1">
    <citation type="submission" date="2020-07" db="EMBL/GenBank/DDBJ databases">
        <title>The High-quality genome of the commercially important snow crab, Chionoecetes opilio.</title>
        <authorList>
            <person name="Jeong J.-H."/>
            <person name="Ryu S."/>
        </authorList>
    </citation>
    <scope>NUCLEOTIDE SEQUENCE</scope>
    <source>
        <strain evidence="2">MADBK_172401_WGS</strain>
        <tissue evidence="2">Digestive gland</tissue>
    </source>
</reference>
<dbReference type="AlphaFoldDB" id="A0A8J4Y716"/>
<evidence type="ECO:0000313" key="3">
    <source>
        <dbReference type="Proteomes" id="UP000770661"/>
    </source>
</evidence>
<organism evidence="2 3">
    <name type="scientific">Chionoecetes opilio</name>
    <name type="common">Atlantic snow crab</name>
    <name type="synonym">Cancer opilio</name>
    <dbReference type="NCBI Taxonomy" id="41210"/>
    <lineage>
        <taxon>Eukaryota</taxon>
        <taxon>Metazoa</taxon>
        <taxon>Ecdysozoa</taxon>
        <taxon>Arthropoda</taxon>
        <taxon>Crustacea</taxon>
        <taxon>Multicrustacea</taxon>
        <taxon>Malacostraca</taxon>
        <taxon>Eumalacostraca</taxon>
        <taxon>Eucarida</taxon>
        <taxon>Decapoda</taxon>
        <taxon>Pleocyemata</taxon>
        <taxon>Brachyura</taxon>
        <taxon>Eubrachyura</taxon>
        <taxon>Majoidea</taxon>
        <taxon>Majidae</taxon>
        <taxon>Chionoecetes</taxon>
    </lineage>
</organism>
<dbReference type="Pfam" id="PF25517">
    <property type="entry name" value="DSRM_RDM1"/>
    <property type="match status" value="1"/>
</dbReference>
<name>A0A8J4Y716_CHIOP</name>
<dbReference type="GO" id="GO:0005730">
    <property type="term" value="C:nucleolus"/>
    <property type="evidence" value="ECO:0007669"/>
    <property type="project" value="TreeGrafter"/>
</dbReference>
<dbReference type="PANTHER" id="PTHR31164:SF1">
    <property type="entry name" value="RAD52 MOTIF-CONTAINING PROTEIN 1"/>
    <property type="match status" value="1"/>
</dbReference>
<dbReference type="EMBL" id="JACEEZ010019113">
    <property type="protein sequence ID" value="KAG0716075.1"/>
    <property type="molecule type" value="Genomic_DNA"/>
</dbReference>
<accession>A0A8J4Y716</accession>